<name>W7X910_TETTS</name>
<organism evidence="2 3">
    <name type="scientific">Tetrahymena thermophila (strain SB210)</name>
    <dbReference type="NCBI Taxonomy" id="312017"/>
    <lineage>
        <taxon>Eukaryota</taxon>
        <taxon>Sar</taxon>
        <taxon>Alveolata</taxon>
        <taxon>Ciliophora</taxon>
        <taxon>Intramacronucleata</taxon>
        <taxon>Oligohymenophorea</taxon>
        <taxon>Hymenostomatida</taxon>
        <taxon>Tetrahymenina</taxon>
        <taxon>Tetrahymenidae</taxon>
        <taxon>Tetrahymena</taxon>
    </lineage>
</organism>
<keyword evidence="1" id="KW-0472">Membrane</keyword>
<dbReference type="Proteomes" id="UP000009168">
    <property type="component" value="Unassembled WGS sequence"/>
</dbReference>
<accession>W7X910</accession>
<dbReference type="KEGG" id="tet:TTHERM_000277079"/>
<protein>
    <submittedName>
        <fullName evidence="2">Transmembrane protein, putative</fullName>
    </submittedName>
</protein>
<evidence type="ECO:0000313" key="2">
    <source>
        <dbReference type="EMBL" id="EWS73832.1"/>
    </source>
</evidence>
<evidence type="ECO:0000256" key="1">
    <source>
        <dbReference type="SAM" id="Phobius"/>
    </source>
</evidence>
<dbReference type="GeneID" id="24438148"/>
<gene>
    <name evidence="2" type="ORF">TTHERM_000277079</name>
</gene>
<dbReference type="EMBL" id="GG662656">
    <property type="protein sequence ID" value="EWS73832.1"/>
    <property type="molecule type" value="Genomic_DNA"/>
</dbReference>
<keyword evidence="3" id="KW-1185">Reference proteome</keyword>
<feature type="transmembrane region" description="Helical" evidence="1">
    <location>
        <begin position="82"/>
        <end position="108"/>
    </location>
</feature>
<dbReference type="AlphaFoldDB" id="W7X910"/>
<dbReference type="RefSeq" id="XP_012653579.1">
    <property type="nucleotide sequence ID" value="XM_012798125.1"/>
</dbReference>
<evidence type="ECO:0000313" key="3">
    <source>
        <dbReference type="Proteomes" id="UP000009168"/>
    </source>
</evidence>
<reference evidence="3" key="1">
    <citation type="journal article" date="2006" name="PLoS Biol.">
        <title>Macronuclear genome sequence of the ciliate Tetrahymena thermophila, a model eukaryote.</title>
        <authorList>
            <person name="Eisen J.A."/>
            <person name="Coyne R.S."/>
            <person name="Wu M."/>
            <person name="Wu D."/>
            <person name="Thiagarajan M."/>
            <person name="Wortman J.R."/>
            <person name="Badger J.H."/>
            <person name="Ren Q."/>
            <person name="Amedeo P."/>
            <person name="Jones K.M."/>
            <person name="Tallon L.J."/>
            <person name="Delcher A.L."/>
            <person name="Salzberg S.L."/>
            <person name="Silva J.C."/>
            <person name="Haas B.J."/>
            <person name="Majoros W.H."/>
            <person name="Farzad M."/>
            <person name="Carlton J.M."/>
            <person name="Smith R.K. Jr."/>
            <person name="Garg J."/>
            <person name="Pearlman R.E."/>
            <person name="Karrer K.M."/>
            <person name="Sun L."/>
            <person name="Manning G."/>
            <person name="Elde N.C."/>
            <person name="Turkewitz A.P."/>
            <person name="Asai D.J."/>
            <person name="Wilkes D.E."/>
            <person name="Wang Y."/>
            <person name="Cai H."/>
            <person name="Collins K."/>
            <person name="Stewart B.A."/>
            <person name="Lee S.R."/>
            <person name="Wilamowska K."/>
            <person name="Weinberg Z."/>
            <person name="Ruzzo W.L."/>
            <person name="Wloga D."/>
            <person name="Gaertig J."/>
            <person name="Frankel J."/>
            <person name="Tsao C.-C."/>
            <person name="Gorovsky M.A."/>
            <person name="Keeling P.J."/>
            <person name="Waller R.F."/>
            <person name="Patron N.J."/>
            <person name="Cherry J.M."/>
            <person name="Stover N.A."/>
            <person name="Krieger C.J."/>
            <person name="del Toro C."/>
            <person name="Ryder H.F."/>
            <person name="Williamson S.C."/>
            <person name="Barbeau R.A."/>
            <person name="Hamilton E.P."/>
            <person name="Orias E."/>
        </authorList>
    </citation>
    <scope>NUCLEOTIDE SEQUENCE [LARGE SCALE GENOMIC DNA]</scope>
    <source>
        <strain evidence="3">SB210</strain>
    </source>
</reference>
<dbReference type="InParanoid" id="W7X910"/>
<proteinExistence type="predicted"/>
<keyword evidence="1 2" id="KW-0812">Transmembrane</keyword>
<sequence>MSFKNSLQMSFLNYSTAPYFSRPDKIFKATKHQVKACLIHPIESTASQYLVSSMQDSHQSLTSSSLHSFLKYFVRSSTTSKAFIPLIIFVTILTYTYAASSAGLAIWVKVYSAQTNLRITYQSVYLDKYTHRGEILITPPLL</sequence>
<keyword evidence="1" id="KW-1133">Transmembrane helix</keyword>